<accession>A6HUL6</accession>
<organism evidence="2 3">
    <name type="scientific">Rattus norvegicus</name>
    <name type="common">Rat</name>
    <dbReference type="NCBI Taxonomy" id="10116"/>
    <lineage>
        <taxon>Eukaryota</taxon>
        <taxon>Metazoa</taxon>
        <taxon>Chordata</taxon>
        <taxon>Craniata</taxon>
        <taxon>Vertebrata</taxon>
        <taxon>Euteleostomi</taxon>
        <taxon>Mammalia</taxon>
        <taxon>Eutheria</taxon>
        <taxon>Euarchontoglires</taxon>
        <taxon>Glires</taxon>
        <taxon>Rodentia</taxon>
        <taxon>Myomorpha</taxon>
        <taxon>Muroidea</taxon>
        <taxon>Muridae</taxon>
        <taxon>Murinae</taxon>
        <taxon>Rattus</taxon>
    </lineage>
</organism>
<protein>
    <submittedName>
        <fullName evidence="2">RCG37218</fullName>
    </submittedName>
</protein>
<feature type="compositionally biased region" description="Basic and acidic residues" evidence="1">
    <location>
        <begin position="64"/>
        <end position="88"/>
    </location>
</feature>
<feature type="region of interest" description="Disordered" evidence="1">
    <location>
        <begin position="63"/>
        <end position="88"/>
    </location>
</feature>
<dbReference type="EMBL" id="CH473951">
    <property type="protein sequence ID" value="EDM02579.1"/>
    <property type="molecule type" value="Genomic_DNA"/>
</dbReference>
<evidence type="ECO:0000313" key="2">
    <source>
        <dbReference type="EMBL" id="EDM02579.1"/>
    </source>
</evidence>
<sequence length="88" mass="10132">MDNVCVQGSMEGWPMGEVRQESQAETFRRMPKLRLSRGQKQLGTQVTRVLSRRSPRSVFVCRSKRPEQAETDRGVRAEGVEARKNVKR</sequence>
<reference evidence="2 3" key="1">
    <citation type="submission" date="2005-07" db="EMBL/GenBank/DDBJ databases">
        <authorList>
            <person name="Mural R.J."/>
            <person name="Li P.W."/>
            <person name="Adams M.D."/>
            <person name="Amanatides P.G."/>
            <person name="Baden-Tillson H."/>
            <person name="Barnstead M."/>
            <person name="Chin S.H."/>
            <person name="Dew I."/>
            <person name="Evans C.A."/>
            <person name="Ferriera S."/>
            <person name="Flanigan M."/>
            <person name="Fosler C."/>
            <person name="Glodek A."/>
            <person name="Gu Z."/>
            <person name="Holt R.A."/>
            <person name="Jennings D."/>
            <person name="Kraft C.L."/>
            <person name="Lu F."/>
            <person name="Nguyen T."/>
            <person name="Nusskern D.R."/>
            <person name="Pfannkoch C.M."/>
            <person name="Sitter C."/>
            <person name="Sutton G.G."/>
            <person name="Venter J.C."/>
            <person name="Wang Z."/>
            <person name="Woodage T."/>
            <person name="Zheng X.H."/>
            <person name="Zhong F."/>
        </authorList>
    </citation>
    <scope>NUCLEOTIDE SEQUENCE [LARGE SCALE GENOMIC DNA]</scope>
    <source>
        <strain>BN</strain>
        <strain evidence="3">Sprague-Dawley</strain>
    </source>
</reference>
<gene>
    <name evidence="2" type="ORF">rCG_37218</name>
</gene>
<feature type="non-terminal residue" evidence="2">
    <location>
        <position position="88"/>
    </location>
</feature>
<proteinExistence type="predicted"/>
<name>A6HUL6_RAT</name>
<evidence type="ECO:0000313" key="3">
    <source>
        <dbReference type="Proteomes" id="UP000234681"/>
    </source>
</evidence>
<dbReference type="Proteomes" id="UP000234681">
    <property type="component" value="Chromosome 15"/>
</dbReference>
<evidence type="ECO:0000256" key="1">
    <source>
        <dbReference type="SAM" id="MobiDB-lite"/>
    </source>
</evidence>
<dbReference type="AlphaFoldDB" id="A6HUL6"/>